<dbReference type="NCBIfam" id="TIGR02593">
    <property type="entry name" value="CRISPR_cas5"/>
    <property type="match status" value="1"/>
</dbReference>
<name>A0A3G9CX30_METTE</name>
<dbReference type="Gene3D" id="3.30.70.2660">
    <property type="match status" value="1"/>
</dbReference>
<proteinExistence type="predicted"/>
<dbReference type="Pfam" id="PF09704">
    <property type="entry name" value="Cas_Cas5d"/>
    <property type="match status" value="1"/>
</dbReference>
<evidence type="ECO:0000313" key="3">
    <source>
        <dbReference type="Proteomes" id="UP000265557"/>
    </source>
</evidence>
<accession>A0A3G9CX30</accession>
<protein>
    <submittedName>
        <fullName evidence="2">CRISPR-associated protein Cas5</fullName>
    </submittedName>
</protein>
<dbReference type="InterPro" id="IPR013422">
    <property type="entry name" value="CRISPR-assoc_prot_Cas5_N"/>
</dbReference>
<reference evidence="2 3" key="1">
    <citation type="submission" date="2016-09" db="EMBL/GenBank/DDBJ databases">
        <title>Complete Genome Sequence of Methanosarcina thermophila MT-1.</title>
        <authorList>
            <person name="Kouzuma A."/>
        </authorList>
    </citation>
    <scope>NUCLEOTIDE SEQUENCE [LARGE SCALE GENOMIC DNA]</scope>
    <source>
        <strain evidence="2 3">MT-1</strain>
    </source>
</reference>
<keyword evidence="1" id="KW-0051">Antiviral defense</keyword>
<organism evidence="2 3">
    <name type="scientific">Methanosarcina thermophila</name>
    <dbReference type="NCBI Taxonomy" id="2210"/>
    <lineage>
        <taxon>Archaea</taxon>
        <taxon>Methanobacteriati</taxon>
        <taxon>Methanobacteriota</taxon>
        <taxon>Stenosarchaea group</taxon>
        <taxon>Methanomicrobia</taxon>
        <taxon>Methanosarcinales</taxon>
        <taxon>Methanosarcinaceae</taxon>
        <taxon>Methanosarcina</taxon>
    </lineage>
</organism>
<dbReference type="CDD" id="cd09693">
    <property type="entry name" value="Cas5_I"/>
    <property type="match status" value="1"/>
</dbReference>
<evidence type="ECO:0000313" key="2">
    <source>
        <dbReference type="EMBL" id="BAW29311.1"/>
    </source>
</evidence>
<dbReference type="InterPro" id="IPR021124">
    <property type="entry name" value="CRISPR-assoc_prot_Cas5"/>
</dbReference>
<gene>
    <name evidence="2" type="ORF">MESMT1_1381</name>
</gene>
<sequence>MKWGLEFKLEGMYFHTFRKPTSTSAILTYCIPPFTTIRGLLSNALGLQRDDLKLQDNLMIGIKPLEIDSFGKELAKILKLKGDGKSYQKDFPSSPMFKEFLIKPKYQIFLVSDKVTIDKLYNAILDPERPLYLGGSDELVDVESINTQEIEEIETFEVHSATAGLYQNSIIEKLPYKFIKKGNDYLLEYLTVSIPIDNVITLPEAIKCFSFGDMNVSAY</sequence>
<dbReference type="GO" id="GO:0051607">
    <property type="term" value="P:defense response to virus"/>
    <property type="evidence" value="ECO:0007669"/>
    <property type="project" value="UniProtKB-KW"/>
</dbReference>
<dbReference type="Proteomes" id="UP000265557">
    <property type="component" value="Chromosome"/>
</dbReference>
<evidence type="ECO:0000256" key="1">
    <source>
        <dbReference type="ARBA" id="ARBA00023118"/>
    </source>
</evidence>
<dbReference type="AlphaFoldDB" id="A0A3G9CX30"/>
<dbReference type="EMBL" id="AP017646">
    <property type="protein sequence ID" value="BAW29311.1"/>
    <property type="molecule type" value="Genomic_DNA"/>
</dbReference>
<dbReference type="GO" id="GO:0043571">
    <property type="term" value="P:maintenance of CRISPR repeat elements"/>
    <property type="evidence" value="ECO:0007669"/>
    <property type="project" value="InterPro"/>
</dbReference>